<dbReference type="PANTHER" id="PTHR48207:SF3">
    <property type="entry name" value="SUCCINATE--HYDROXYMETHYLGLUTARATE COA-TRANSFERASE"/>
    <property type="match status" value="1"/>
</dbReference>
<proteinExistence type="predicted"/>
<dbReference type="InterPro" id="IPR050483">
    <property type="entry name" value="CoA-transferase_III_domain"/>
</dbReference>
<dbReference type="PANTHER" id="PTHR48207">
    <property type="entry name" value="SUCCINATE--HYDROXYMETHYLGLUTARATE COA-TRANSFERASE"/>
    <property type="match status" value="1"/>
</dbReference>
<dbReference type="InterPro" id="IPR023606">
    <property type="entry name" value="CoA-Trfase_III_dom_1_sf"/>
</dbReference>
<dbReference type="Proteomes" id="UP000366872">
    <property type="component" value="Unassembled WGS sequence"/>
</dbReference>
<organism evidence="2 3">
    <name type="scientific">Pontiella desulfatans</name>
    <dbReference type="NCBI Taxonomy" id="2750659"/>
    <lineage>
        <taxon>Bacteria</taxon>
        <taxon>Pseudomonadati</taxon>
        <taxon>Kiritimatiellota</taxon>
        <taxon>Kiritimatiellia</taxon>
        <taxon>Kiritimatiellales</taxon>
        <taxon>Pontiellaceae</taxon>
        <taxon>Pontiella</taxon>
    </lineage>
</organism>
<keyword evidence="1 2" id="KW-0808">Transferase</keyword>
<dbReference type="EMBL" id="CAAHFG010000001">
    <property type="protein sequence ID" value="VGO13976.1"/>
    <property type="molecule type" value="Genomic_DNA"/>
</dbReference>
<accession>A0A6C2U3N8</accession>
<reference evidence="2 3" key="1">
    <citation type="submission" date="2019-04" db="EMBL/GenBank/DDBJ databases">
        <authorList>
            <person name="Van Vliet M D."/>
        </authorList>
    </citation>
    <scope>NUCLEOTIDE SEQUENCE [LARGE SCALE GENOMIC DNA]</scope>
    <source>
        <strain evidence="2 3">F1</strain>
    </source>
</reference>
<dbReference type="Gene3D" id="3.40.50.10540">
    <property type="entry name" value="Crotonobetainyl-coa:carnitine coa-transferase, domain 1"/>
    <property type="match status" value="1"/>
</dbReference>
<gene>
    <name evidence="2" type="primary">uctC</name>
    <name evidence="2" type="ORF">PDESU_02533</name>
</gene>
<dbReference type="AlphaFoldDB" id="A0A6C2U3N8"/>
<evidence type="ECO:0000313" key="2">
    <source>
        <dbReference type="EMBL" id="VGO13976.1"/>
    </source>
</evidence>
<dbReference type="GO" id="GO:0008410">
    <property type="term" value="F:CoA-transferase activity"/>
    <property type="evidence" value="ECO:0007669"/>
    <property type="project" value="TreeGrafter"/>
</dbReference>
<dbReference type="Gene3D" id="3.30.1540.10">
    <property type="entry name" value="formyl-coa transferase, domain 3"/>
    <property type="match status" value="1"/>
</dbReference>
<dbReference type="Pfam" id="PF02515">
    <property type="entry name" value="CoA_transf_3"/>
    <property type="match status" value="1"/>
</dbReference>
<evidence type="ECO:0000313" key="3">
    <source>
        <dbReference type="Proteomes" id="UP000366872"/>
    </source>
</evidence>
<dbReference type="InterPro" id="IPR044855">
    <property type="entry name" value="CoA-Trfase_III_dom3_sf"/>
</dbReference>
<name>A0A6C2U3N8_PONDE</name>
<dbReference type="RefSeq" id="WP_136079506.1">
    <property type="nucleotide sequence ID" value="NZ_CAAHFG010000001.1"/>
</dbReference>
<evidence type="ECO:0000256" key="1">
    <source>
        <dbReference type="ARBA" id="ARBA00022679"/>
    </source>
</evidence>
<keyword evidence="3" id="KW-1185">Reference proteome</keyword>
<dbReference type="SUPFAM" id="SSF89796">
    <property type="entry name" value="CoA-transferase family III (CaiB/BaiF)"/>
    <property type="match status" value="1"/>
</dbReference>
<sequence length="398" mass="43349">MIAKNALEGIRILDFSHVYQGPVGTQLLADYGADVIKVERPGSGDWSRSWGPFIKEVSLPFANLNRNKRSITVDMKSEAGKEMIRKLVAASDVVVHNFRQGVMEKLGFGYDDLKAINPGLVYATSNGWGDTGPYAERGRAGHDMMARAEGGWFTFYDEEKPPIPGGISIDYPAGLNLMIGILTALVHRLRSGEGQYVSTDLLSVAFHAHAWDAAARLNADKIDRPAAVGGTEAAINKAFRTQDGFIEISPVFSKNALRDISTALGLGDLSEKSQFCTEELQIENTGELNAILAKSFVEKTTGEWMVELEANGVLCARINSFEDAAADPQIAHNNMVVSMEDEEVGELRLLGNPIRLKGTPPQLKTFPPRLGEHSQAVALEIGYTQEEVARMTEEGILG</sequence>
<protein>
    <submittedName>
        <fullName evidence="2">Acetyl-CoA:oxalate CoA-transferase</fullName>
    </submittedName>
</protein>
<dbReference type="InterPro" id="IPR003673">
    <property type="entry name" value="CoA-Trfase_fam_III"/>
</dbReference>